<dbReference type="GO" id="GO:0015658">
    <property type="term" value="F:branched-chain amino acid transmembrane transporter activity"/>
    <property type="evidence" value="ECO:0007669"/>
    <property type="project" value="InterPro"/>
</dbReference>
<dbReference type="RefSeq" id="WP_171710566.1">
    <property type="nucleotide sequence ID" value="NZ_JAAVLW010000004.1"/>
</dbReference>
<reference evidence="8 9" key="1">
    <citation type="submission" date="2020-03" db="EMBL/GenBank/DDBJ databases">
        <title>Bradyrhizobium diversity isolated from nodules of Muelleranthus trifoliolatus.</title>
        <authorList>
            <person name="Klepa M."/>
            <person name="Helene L."/>
            <person name="Hungria M."/>
        </authorList>
    </citation>
    <scope>NUCLEOTIDE SEQUENCE [LARGE SCALE GENOMIC DNA]</scope>
    <source>
        <strain evidence="8 9">WSM 1744</strain>
    </source>
</reference>
<evidence type="ECO:0000256" key="1">
    <source>
        <dbReference type="ARBA" id="ARBA00004651"/>
    </source>
</evidence>
<dbReference type="AlphaFoldDB" id="A0A7Y4M369"/>
<keyword evidence="5 7" id="KW-0472">Membrane</keyword>
<dbReference type="EMBL" id="JAAVLW010000004">
    <property type="protein sequence ID" value="NOJ47715.1"/>
    <property type="molecule type" value="Genomic_DNA"/>
</dbReference>
<sequence length="341" mass="36987">MTELQAEQGAQALDGPHPQAKTRRNREVLIALAVFVVLALLPAVFSSKLLLDFVIRCAAYGLFATSLNLLVGYTGLISFGHGMFFGLGAYGFGLMMQKTGVPIPVAFAATLTITFVVALIIGAICVRLKEIYFAFVTLAFQMLIHSTILSWVSLTGGDQGLRGGIPRPPFFGIDLSNQLHLYVASCALLVIGLFLMHQIAQSPFGYTLRMIRDNAIRASFIGIDVWRAKLTIFVLAALFASTGGIIMALFVSGAYPEFAYWTISGEGIFINMLGGVTTFLGPMVGAVLLLILNDTVTRLTDYHGLVLGIVILFFAIGLRKGLMDFVVEWYAQRRNSAGERG</sequence>
<evidence type="ECO:0000256" key="7">
    <source>
        <dbReference type="SAM" id="Phobius"/>
    </source>
</evidence>
<accession>A0A7Y4M369</accession>
<evidence type="ECO:0000313" key="9">
    <source>
        <dbReference type="Proteomes" id="UP000528734"/>
    </source>
</evidence>
<gene>
    <name evidence="8" type="ORF">HCN50_15910</name>
</gene>
<dbReference type="PANTHER" id="PTHR30482:SF17">
    <property type="entry name" value="ABC TRANSPORTER ATP-BINDING PROTEIN"/>
    <property type="match status" value="1"/>
</dbReference>
<dbReference type="GO" id="GO:0005886">
    <property type="term" value="C:plasma membrane"/>
    <property type="evidence" value="ECO:0007669"/>
    <property type="project" value="UniProtKB-SubCell"/>
</dbReference>
<feature type="transmembrane region" description="Helical" evidence="7">
    <location>
        <begin position="267"/>
        <end position="292"/>
    </location>
</feature>
<organism evidence="8 9">
    <name type="scientific">Bradyrhizobium archetypum</name>
    <dbReference type="NCBI Taxonomy" id="2721160"/>
    <lineage>
        <taxon>Bacteria</taxon>
        <taxon>Pseudomonadati</taxon>
        <taxon>Pseudomonadota</taxon>
        <taxon>Alphaproteobacteria</taxon>
        <taxon>Hyphomicrobiales</taxon>
        <taxon>Nitrobacteraceae</taxon>
        <taxon>Bradyrhizobium</taxon>
    </lineage>
</organism>
<feature type="transmembrane region" description="Helical" evidence="7">
    <location>
        <begin position="53"/>
        <end position="71"/>
    </location>
</feature>
<feature type="transmembrane region" description="Helical" evidence="7">
    <location>
        <begin position="78"/>
        <end position="97"/>
    </location>
</feature>
<dbReference type="Proteomes" id="UP000528734">
    <property type="component" value="Unassembled WGS sequence"/>
</dbReference>
<dbReference type="CDD" id="cd06581">
    <property type="entry name" value="TM_PBP1_LivM_like"/>
    <property type="match status" value="1"/>
</dbReference>
<dbReference type="InterPro" id="IPR001851">
    <property type="entry name" value="ABC_transp_permease"/>
</dbReference>
<feature type="transmembrane region" description="Helical" evidence="7">
    <location>
        <begin position="131"/>
        <end position="152"/>
    </location>
</feature>
<feature type="transmembrane region" description="Helical" evidence="7">
    <location>
        <begin position="28"/>
        <end position="47"/>
    </location>
</feature>
<feature type="transmembrane region" description="Helical" evidence="7">
    <location>
        <begin position="179"/>
        <end position="200"/>
    </location>
</feature>
<name>A0A7Y4M369_9BRAD</name>
<comment type="subcellular location">
    <subcellularLocation>
        <location evidence="1">Cell membrane</location>
        <topology evidence="1">Multi-pass membrane protein</topology>
    </subcellularLocation>
</comment>
<evidence type="ECO:0000256" key="5">
    <source>
        <dbReference type="ARBA" id="ARBA00023136"/>
    </source>
</evidence>
<feature type="transmembrane region" description="Helical" evidence="7">
    <location>
        <begin position="304"/>
        <end position="322"/>
    </location>
</feature>
<dbReference type="InterPro" id="IPR043428">
    <property type="entry name" value="LivM-like"/>
</dbReference>
<feature type="region of interest" description="Disordered" evidence="6">
    <location>
        <begin position="1"/>
        <end position="20"/>
    </location>
</feature>
<dbReference type="Pfam" id="PF02653">
    <property type="entry name" value="BPD_transp_2"/>
    <property type="match status" value="1"/>
</dbReference>
<evidence type="ECO:0000256" key="2">
    <source>
        <dbReference type="ARBA" id="ARBA00022475"/>
    </source>
</evidence>
<protein>
    <submittedName>
        <fullName evidence="8">Branched-chain amino acid ABC transporter permease</fullName>
    </submittedName>
</protein>
<evidence type="ECO:0000256" key="3">
    <source>
        <dbReference type="ARBA" id="ARBA00022692"/>
    </source>
</evidence>
<keyword evidence="2" id="KW-1003">Cell membrane</keyword>
<evidence type="ECO:0000256" key="4">
    <source>
        <dbReference type="ARBA" id="ARBA00022989"/>
    </source>
</evidence>
<comment type="caution">
    <text evidence="8">The sequence shown here is derived from an EMBL/GenBank/DDBJ whole genome shotgun (WGS) entry which is preliminary data.</text>
</comment>
<keyword evidence="4 7" id="KW-1133">Transmembrane helix</keyword>
<dbReference type="PANTHER" id="PTHR30482">
    <property type="entry name" value="HIGH-AFFINITY BRANCHED-CHAIN AMINO ACID TRANSPORT SYSTEM PERMEASE"/>
    <property type="match status" value="1"/>
</dbReference>
<feature type="transmembrane region" description="Helical" evidence="7">
    <location>
        <begin position="230"/>
        <end position="255"/>
    </location>
</feature>
<evidence type="ECO:0000313" key="8">
    <source>
        <dbReference type="EMBL" id="NOJ47715.1"/>
    </source>
</evidence>
<keyword evidence="3 7" id="KW-0812">Transmembrane</keyword>
<evidence type="ECO:0000256" key="6">
    <source>
        <dbReference type="SAM" id="MobiDB-lite"/>
    </source>
</evidence>
<proteinExistence type="predicted"/>
<keyword evidence="9" id="KW-1185">Reference proteome</keyword>
<feature type="transmembrane region" description="Helical" evidence="7">
    <location>
        <begin position="103"/>
        <end position="124"/>
    </location>
</feature>